<protein>
    <submittedName>
        <fullName evidence="2">Cyclic nucleotide-binding domain-containing protein</fullName>
    </submittedName>
</protein>
<dbReference type="EMBL" id="JBANFI010000007">
    <property type="protein sequence ID" value="MFK7161586.1"/>
    <property type="molecule type" value="Genomic_DNA"/>
</dbReference>
<dbReference type="SUPFAM" id="SSF51206">
    <property type="entry name" value="cAMP-binding domain-like"/>
    <property type="match status" value="1"/>
</dbReference>
<dbReference type="Pfam" id="PF00027">
    <property type="entry name" value="cNMP_binding"/>
    <property type="match status" value="1"/>
</dbReference>
<keyword evidence="3" id="KW-1185">Reference proteome</keyword>
<dbReference type="InterPro" id="IPR000595">
    <property type="entry name" value="cNMP-bd_dom"/>
</dbReference>
<accession>A0ABW8Q057</accession>
<dbReference type="CDD" id="cd00038">
    <property type="entry name" value="CAP_ED"/>
    <property type="match status" value="1"/>
</dbReference>
<dbReference type="Gene3D" id="2.60.120.10">
    <property type="entry name" value="Jelly Rolls"/>
    <property type="match status" value="1"/>
</dbReference>
<evidence type="ECO:0000313" key="3">
    <source>
        <dbReference type="Proteomes" id="UP001621714"/>
    </source>
</evidence>
<dbReference type="PROSITE" id="PS50042">
    <property type="entry name" value="CNMP_BINDING_3"/>
    <property type="match status" value="1"/>
</dbReference>
<dbReference type="RefSeq" id="WP_405340695.1">
    <property type="nucleotide sequence ID" value="NZ_JBANFI010000007.1"/>
</dbReference>
<sequence>MKQIATLRHKMIQLLDRVAFFDGFDANEKLLLVEGKGMLVIAEPGETIIQQDTLDTTLYVPLSGLLEVRRRNEAGEQVALAQLHAGEIIGEMGFLKEMPRTSSVVVLEQSILFRCSRQALKNLSPITREKLKDQLIDKLIQRIQEQNLKLSENQLVSPQPQTS</sequence>
<evidence type="ECO:0000259" key="1">
    <source>
        <dbReference type="PROSITE" id="PS50042"/>
    </source>
</evidence>
<proteinExistence type="predicted"/>
<dbReference type="PANTHER" id="PTHR24567:SF74">
    <property type="entry name" value="HTH-TYPE TRANSCRIPTIONAL REGULATOR ARCR"/>
    <property type="match status" value="1"/>
</dbReference>
<gene>
    <name evidence="2" type="ORF">V6U78_11120</name>
</gene>
<dbReference type="Proteomes" id="UP001621714">
    <property type="component" value="Unassembled WGS sequence"/>
</dbReference>
<dbReference type="InterPro" id="IPR050397">
    <property type="entry name" value="Env_Response_Regulators"/>
</dbReference>
<name>A0ABW8Q057_9GAMM</name>
<dbReference type="SMART" id="SM00100">
    <property type="entry name" value="cNMP"/>
    <property type="match status" value="1"/>
</dbReference>
<dbReference type="PANTHER" id="PTHR24567">
    <property type="entry name" value="CRP FAMILY TRANSCRIPTIONAL REGULATORY PROTEIN"/>
    <property type="match status" value="1"/>
</dbReference>
<evidence type="ECO:0000313" key="2">
    <source>
        <dbReference type="EMBL" id="MFK7161586.1"/>
    </source>
</evidence>
<dbReference type="InterPro" id="IPR018490">
    <property type="entry name" value="cNMP-bd_dom_sf"/>
</dbReference>
<comment type="caution">
    <text evidence="2">The sequence shown here is derived from an EMBL/GenBank/DDBJ whole genome shotgun (WGS) entry which is preliminary data.</text>
</comment>
<reference evidence="2 3" key="1">
    <citation type="submission" date="2024-02" db="EMBL/GenBank/DDBJ databases">
        <title>Marinospirillum sp. MEB 164 isolated from Lonar lake sediment.</title>
        <authorList>
            <person name="Joshi A."/>
            <person name="Thite S."/>
        </authorList>
    </citation>
    <scope>NUCLEOTIDE SEQUENCE [LARGE SCALE GENOMIC DNA]</scope>
    <source>
        <strain evidence="2 3">MEB164</strain>
    </source>
</reference>
<feature type="domain" description="Cyclic nucleotide-binding" evidence="1">
    <location>
        <begin position="20"/>
        <end position="123"/>
    </location>
</feature>
<organism evidence="2 3">
    <name type="scientific">Marinospirillum alkalitolerans</name>
    <dbReference type="NCBI Taxonomy" id="3123374"/>
    <lineage>
        <taxon>Bacteria</taxon>
        <taxon>Pseudomonadati</taxon>
        <taxon>Pseudomonadota</taxon>
        <taxon>Gammaproteobacteria</taxon>
        <taxon>Oceanospirillales</taxon>
        <taxon>Oceanospirillaceae</taxon>
        <taxon>Marinospirillum</taxon>
    </lineage>
</organism>
<dbReference type="InterPro" id="IPR014710">
    <property type="entry name" value="RmlC-like_jellyroll"/>
</dbReference>